<protein>
    <submittedName>
        <fullName evidence="1">Uncharacterized protein</fullName>
    </submittedName>
</protein>
<proteinExistence type="predicted"/>
<organism evidence="1 2">
    <name type="scientific">Kolteria novifilia</name>
    <dbReference type="NCBI Taxonomy" id="2527975"/>
    <lineage>
        <taxon>Bacteria</taxon>
        <taxon>Pseudomonadati</taxon>
        <taxon>Planctomycetota</taxon>
        <taxon>Planctomycetia</taxon>
        <taxon>Kolteriales</taxon>
        <taxon>Kolteriaceae</taxon>
        <taxon>Kolteria</taxon>
    </lineage>
</organism>
<keyword evidence="2" id="KW-1185">Reference proteome</keyword>
<gene>
    <name evidence="1" type="ORF">Pan216_46020</name>
</gene>
<dbReference type="KEGG" id="knv:Pan216_46020"/>
<reference evidence="1 2" key="1">
    <citation type="submission" date="2019-02" db="EMBL/GenBank/DDBJ databases">
        <title>Deep-cultivation of Planctomycetes and their phenomic and genomic characterization uncovers novel biology.</title>
        <authorList>
            <person name="Wiegand S."/>
            <person name="Jogler M."/>
            <person name="Boedeker C."/>
            <person name="Pinto D."/>
            <person name="Vollmers J."/>
            <person name="Rivas-Marin E."/>
            <person name="Kohn T."/>
            <person name="Peeters S.H."/>
            <person name="Heuer A."/>
            <person name="Rast P."/>
            <person name="Oberbeckmann S."/>
            <person name="Bunk B."/>
            <person name="Jeske O."/>
            <person name="Meyerdierks A."/>
            <person name="Storesund J.E."/>
            <person name="Kallscheuer N."/>
            <person name="Luecker S."/>
            <person name="Lage O.M."/>
            <person name="Pohl T."/>
            <person name="Merkel B.J."/>
            <person name="Hornburger P."/>
            <person name="Mueller R.-W."/>
            <person name="Bruemmer F."/>
            <person name="Labrenz M."/>
            <person name="Spormann A.M."/>
            <person name="Op den Camp H."/>
            <person name="Overmann J."/>
            <person name="Amann R."/>
            <person name="Jetten M.S.M."/>
            <person name="Mascher T."/>
            <person name="Medema M.H."/>
            <person name="Devos D.P."/>
            <person name="Kaster A.-K."/>
            <person name="Ovreas L."/>
            <person name="Rohde M."/>
            <person name="Galperin M.Y."/>
            <person name="Jogler C."/>
        </authorList>
    </citation>
    <scope>NUCLEOTIDE SEQUENCE [LARGE SCALE GENOMIC DNA]</scope>
    <source>
        <strain evidence="1 2">Pan216</strain>
    </source>
</reference>
<dbReference type="EMBL" id="CP036279">
    <property type="protein sequence ID" value="QDU63721.1"/>
    <property type="molecule type" value="Genomic_DNA"/>
</dbReference>
<name>A0A518B9R8_9BACT</name>
<sequence length="207" mass="22605">MGGPSAARYTEREAFDWIVERRRGYSCVRSLPVPGAEGAVSPDLATIVLRQLREHASHLSKASFLEVARSDESLIGQWERLQCRKYTLLLPDAGQAPTLASCYPRVRVYAGSLASLATEKAKTFDTLLALYPEQSGSPFTLNVRVISQLLRKKGVAILHASLGRGRWNASLACVKALVAREGLELIDRYPLGESRGSLLVVRKGAVA</sequence>
<dbReference type="Proteomes" id="UP000317093">
    <property type="component" value="Chromosome"/>
</dbReference>
<accession>A0A518B9R8</accession>
<dbReference type="AlphaFoldDB" id="A0A518B9R8"/>
<evidence type="ECO:0000313" key="1">
    <source>
        <dbReference type="EMBL" id="QDU63721.1"/>
    </source>
</evidence>
<evidence type="ECO:0000313" key="2">
    <source>
        <dbReference type="Proteomes" id="UP000317093"/>
    </source>
</evidence>